<evidence type="ECO:0000256" key="1">
    <source>
        <dbReference type="SAM" id="Phobius"/>
    </source>
</evidence>
<sequence length="308" mass="32886">MHRTLVVSLPSDHTDKLISQLEPLDCVVGLSVQRGGSIKPIGDILTLQTLNKGIDEALRRIADVCKGTTYSIATAEQASIIDPQNDSLVENDIDEAIWEEMETGLRHQGRVTGNYLSLMALGGAMSAVGLVSEPVPQVVAFVAASVIAPGFEPIAQIPLGLVLNNFHTIKRGLRSVLMGYGTLILASVLTFLLLRWLGAASEEEFVRNQAVDMMAHPSTKDIIVSICGTLSGAIIIASYRRSIIAGALIAMVIISAAAMIGVSIACGQWSLALEGAERFGLDVALIVASCYVVFMAKQQLLHKRKPIV</sequence>
<evidence type="ECO:0000313" key="2">
    <source>
        <dbReference type="EMBL" id="MBD2752381.1"/>
    </source>
</evidence>
<feature type="transmembrane region" description="Helical" evidence="1">
    <location>
        <begin position="138"/>
        <end position="163"/>
    </location>
</feature>
<evidence type="ECO:0000313" key="3">
    <source>
        <dbReference type="Proteomes" id="UP000653797"/>
    </source>
</evidence>
<reference evidence="2" key="1">
    <citation type="submission" date="2020-09" db="EMBL/GenBank/DDBJ databases">
        <authorList>
            <person name="Kim M.K."/>
        </authorList>
    </citation>
    <scope>NUCLEOTIDE SEQUENCE</scope>
    <source>
        <strain evidence="2">BT704</strain>
    </source>
</reference>
<dbReference type="Pfam" id="PF04087">
    <property type="entry name" value="DUF389"/>
    <property type="match status" value="1"/>
</dbReference>
<keyword evidence="1" id="KW-1133">Transmembrane helix</keyword>
<proteinExistence type="predicted"/>
<dbReference type="Proteomes" id="UP000653797">
    <property type="component" value="Unassembled WGS sequence"/>
</dbReference>
<dbReference type="EMBL" id="JACXAA010000002">
    <property type="protein sequence ID" value="MBD2752381.1"/>
    <property type="molecule type" value="Genomic_DNA"/>
</dbReference>
<organism evidence="2 3">
    <name type="scientific">Spirosoma validum</name>
    <dbReference type="NCBI Taxonomy" id="2771355"/>
    <lineage>
        <taxon>Bacteria</taxon>
        <taxon>Pseudomonadati</taxon>
        <taxon>Bacteroidota</taxon>
        <taxon>Cytophagia</taxon>
        <taxon>Cytophagales</taxon>
        <taxon>Cytophagaceae</taxon>
        <taxon>Spirosoma</taxon>
    </lineage>
</organism>
<gene>
    <name evidence="2" type="ORF">IC230_05735</name>
</gene>
<feature type="transmembrane region" description="Helical" evidence="1">
    <location>
        <begin position="175"/>
        <end position="197"/>
    </location>
</feature>
<dbReference type="InterPro" id="IPR005240">
    <property type="entry name" value="DUF389"/>
</dbReference>
<feature type="transmembrane region" description="Helical" evidence="1">
    <location>
        <begin position="246"/>
        <end position="272"/>
    </location>
</feature>
<dbReference type="PANTHER" id="PTHR20992">
    <property type="entry name" value="AT15442P-RELATED"/>
    <property type="match status" value="1"/>
</dbReference>
<feature type="transmembrane region" description="Helical" evidence="1">
    <location>
        <begin position="222"/>
        <end position="239"/>
    </location>
</feature>
<keyword evidence="3" id="KW-1185">Reference proteome</keyword>
<keyword evidence="1" id="KW-0812">Transmembrane</keyword>
<accession>A0A927GCE5</accession>
<comment type="caution">
    <text evidence="2">The sequence shown here is derived from an EMBL/GenBank/DDBJ whole genome shotgun (WGS) entry which is preliminary data.</text>
</comment>
<protein>
    <submittedName>
        <fullName evidence="2">DUF389 domain-containing protein</fullName>
    </submittedName>
</protein>
<keyword evidence="1" id="KW-0472">Membrane</keyword>
<dbReference type="AlphaFoldDB" id="A0A927GCE5"/>
<dbReference type="PANTHER" id="PTHR20992:SF9">
    <property type="entry name" value="AT15442P-RELATED"/>
    <property type="match status" value="1"/>
</dbReference>
<name>A0A927GCE5_9BACT</name>
<feature type="transmembrane region" description="Helical" evidence="1">
    <location>
        <begin position="115"/>
        <end position="132"/>
    </location>
</feature>
<feature type="transmembrane region" description="Helical" evidence="1">
    <location>
        <begin position="278"/>
        <end position="296"/>
    </location>
</feature>
<dbReference type="RefSeq" id="WP_191038026.1">
    <property type="nucleotide sequence ID" value="NZ_JACXAA010000002.1"/>
</dbReference>